<keyword evidence="1" id="KW-1185">Reference proteome</keyword>
<dbReference type="AlphaFoldDB" id="A0A1I7ZMR7"/>
<proteinExistence type="predicted"/>
<reference evidence="2" key="1">
    <citation type="submission" date="2016-11" db="UniProtKB">
        <authorList>
            <consortium name="WormBaseParasite"/>
        </authorList>
    </citation>
    <scope>IDENTIFICATION</scope>
</reference>
<evidence type="ECO:0000313" key="1">
    <source>
        <dbReference type="Proteomes" id="UP000095287"/>
    </source>
</evidence>
<dbReference type="WBParaSite" id="L893_g28099.t1">
    <property type="protein sequence ID" value="L893_g28099.t1"/>
    <property type="gene ID" value="L893_g28099"/>
</dbReference>
<sequence>MPHWDMMLLGYKPMPRRGHHFSTYKTHLKSIQAPTASKLNNPSIMQPKMTKLAADQQELNPTLSSTLEDQTKKDDIAVITIDDDVEVITLDDDTTEASEKPPVFDPTK</sequence>
<name>A0A1I7ZMR7_9BILA</name>
<organism evidence="1 2">
    <name type="scientific">Steinernema glaseri</name>
    <dbReference type="NCBI Taxonomy" id="37863"/>
    <lineage>
        <taxon>Eukaryota</taxon>
        <taxon>Metazoa</taxon>
        <taxon>Ecdysozoa</taxon>
        <taxon>Nematoda</taxon>
        <taxon>Chromadorea</taxon>
        <taxon>Rhabditida</taxon>
        <taxon>Tylenchina</taxon>
        <taxon>Panagrolaimomorpha</taxon>
        <taxon>Strongyloidoidea</taxon>
        <taxon>Steinernematidae</taxon>
        <taxon>Steinernema</taxon>
    </lineage>
</organism>
<protein>
    <submittedName>
        <fullName evidence="2">Gag-pol polyprotein</fullName>
    </submittedName>
</protein>
<dbReference type="Proteomes" id="UP000095287">
    <property type="component" value="Unplaced"/>
</dbReference>
<evidence type="ECO:0000313" key="2">
    <source>
        <dbReference type="WBParaSite" id="L893_g28099.t1"/>
    </source>
</evidence>
<accession>A0A1I7ZMR7</accession>